<evidence type="ECO:0008006" key="4">
    <source>
        <dbReference type="Google" id="ProtNLM"/>
    </source>
</evidence>
<dbReference type="Proteomes" id="UP000010931">
    <property type="component" value="Unassembled WGS sequence"/>
</dbReference>
<dbReference type="EMBL" id="AEJB01000623">
    <property type="protein sequence ID" value="ELP62289.1"/>
    <property type="molecule type" value="Genomic_DNA"/>
</dbReference>
<dbReference type="AlphaFoldDB" id="L7ETS8"/>
<sequence>MDEQEPRLYENRWADPSGTQPHGAEPDQDGCSCFDQYNARPSARVDFHPELQDTSSAGWQHLLALIDEAASDGREEFRPLAELSPQERRQIITLPPSISKLTAVKHLMLYGSNLVRIPPEIGAMTSLVQFTPYTSSRLHWFPYEITRCSRLVSSTISTRSLFGNYKLRPQFPRLQPSRGRAVEPELLDLADLDPSRWGATAVHTCSVCDRSLESGELHQAWISLRVATDVLPLLANACSLACIAALPAGADGYIPSPHQGGQADQPAPDWD</sequence>
<accession>L7ETS8</accession>
<protein>
    <recommendedName>
        <fullName evidence="4">Leucine rich repeat protein</fullName>
    </recommendedName>
</protein>
<gene>
    <name evidence="2" type="ORF">STRTUCAR8_04751</name>
</gene>
<organism evidence="2 3">
    <name type="scientific">Streptomyces turgidiscabies (strain Car8)</name>
    <dbReference type="NCBI Taxonomy" id="698760"/>
    <lineage>
        <taxon>Bacteria</taxon>
        <taxon>Bacillati</taxon>
        <taxon>Actinomycetota</taxon>
        <taxon>Actinomycetes</taxon>
        <taxon>Kitasatosporales</taxon>
        <taxon>Streptomycetaceae</taxon>
        <taxon>Streptomyces</taxon>
    </lineage>
</organism>
<evidence type="ECO:0000313" key="3">
    <source>
        <dbReference type="Proteomes" id="UP000010931"/>
    </source>
</evidence>
<evidence type="ECO:0000313" key="2">
    <source>
        <dbReference type="EMBL" id="ELP62289.1"/>
    </source>
</evidence>
<dbReference type="SUPFAM" id="SSF52058">
    <property type="entry name" value="L domain-like"/>
    <property type="match status" value="1"/>
</dbReference>
<proteinExistence type="predicted"/>
<dbReference type="PATRIC" id="fig|698760.3.peg.8773"/>
<feature type="compositionally biased region" description="Basic and acidic residues" evidence="1">
    <location>
        <begin position="1"/>
        <end position="13"/>
    </location>
</feature>
<dbReference type="InterPro" id="IPR032675">
    <property type="entry name" value="LRR_dom_sf"/>
</dbReference>
<dbReference type="RefSeq" id="WP_006382828.1">
    <property type="nucleotide sequence ID" value="NZ_AEJB01000623.1"/>
</dbReference>
<dbReference type="GeneID" id="97406166"/>
<feature type="region of interest" description="Disordered" evidence="1">
    <location>
        <begin position="1"/>
        <end position="35"/>
    </location>
</feature>
<dbReference type="STRING" id="85558.T45_06617"/>
<name>L7ETS8_STRT8</name>
<keyword evidence="3" id="KW-1185">Reference proteome</keyword>
<reference evidence="2 3" key="1">
    <citation type="journal article" date="2011" name="Plasmid">
        <title>Streptomyces turgidiscabies Car8 contains a modular pathogenicity island that shares virulence genes with other actinobacterial plant pathogens.</title>
        <authorList>
            <person name="Huguet-Tapia J.C."/>
            <person name="Badger J.H."/>
            <person name="Loria R."/>
            <person name="Pettis G.S."/>
        </authorList>
    </citation>
    <scope>NUCLEOTIDE SEQUENCE [LARGE SCALE GENOMIC DNA]</scope>
    <source>
        <strain evidence="2 3">Car8</strain>
    </source>
</reference>
<evidence type="ECO:0000256" key="1">
    <source>
        <dbReference type="SAM" id="MobiDB-lite"/>
    </source>
</evidence>
<dbReference type="Gene3D" id="3.80.10.10">
    <property type="entry name" value="Ribonuclease Inhibitor"/>
    <property type="match status" value="1"/>
</dbReference>
<comment type="caution">
    <text evidence="2">The sequence shown here is derived from an EMBL/GenBank/DDBJ whole genome shotgun (WGS) entry which is preliminary data.</text>
</comment>